<dbReference type="SUPFAM" id="SSF55120">
    <property type="entry name" value="Pseudouridine synthase"/>
    <property type="match status" value="1"/>
</dbReference>
<dbReference type="EC" id="5.4.99.25" evidence="5"/>
<comment type="similarity">
    <text evidence="2 5">Belongs to the pseudouridine synthase TruB family. Type 1 subfamily.</text>
</comment>
<evidence type="ECO:0000313" key="7">
    <source>
        <dbReference type="EMBL" id="AKI96550.1"/>
    </source>
</evidence>
<dbReference type="NCBIfam" id="TIGR00431">
    <property type="entry name" value="TruB"/>
    <property type="match status" value="1"/>
</dbReference>
<sequence>MTSGFLFVDKPVGITSHDVVDMARKKLGIRKVGHSGTLDPFASGLLILGVGRATRLLEYLKDFEKTYVVKMKLGVITDTFDLTGKIVEEHPDWNLSTEEIVNALKAFEGEYLQVPPAYSAKRYKGKRLYQLAREGKIINLPPKRVKIFSIDDIEVRFPEGEVSFCARVSSGTYIRSLVMDVGYRLGCGATTTYLRRTKVGAFSVSEAVRPEELSLVNLKDSEAVMGFLPSIIVSEEQGKAVLNGRQIWIQGIAGLDGSFNKNDLIRIVSEEGRLLSIAKAERSSRFIKMLLRKKENQRVAKLLKVFGD</sequence>
<dbReference type="KEGG" id="kpf:IX53_00505"/>
<feature type="active site" description="Nucleophile" evidence="5">
    <location>
        <position position="39"/>
    </location>
</feature>
<dbReference type="RefSeq" id="WP_047753685.1">
    <property type="nucleotide sequence ID" value="NZ_CAJUHA010000002.1"/>
</dbReference>
<dbReference type="InterPro" id="IPR002478">
    <property type="entry name" value="PUA"/>
</dbReference>
<evidence type="ECO:0000256" key="4">
    <source>
        <dbReference type="ARBA" id="ARBA00023235"/>
    </source>
</evidence>
<dbReference type="PANTHER" id="PTHR13767">
    <property type="entry name" value="TRNA-PSEUDOURIDINE SYNTHASE"/>
    <property type="match status" value="1"/>
</dbReference>
<accession>A0A0G2Z4L1</accession>
<keyword evidence="3 5" id="KW-0819">tRNA processing</keyword>
<evidence type="ECO:0000259" key="6">
    <source>
        <dbReference type="SMART" id="SM00359"/>
    </source>
</evidence>
<dbReference type="Gene3D" id="3.30.2350.10">
    <property type="entry name" value="Pseudouridine synthase"/>
    <property type="match status" value="1"/>
</dbReference>
<dbReference type="Pfam" id="PF01472">
    <property type="entry name" value="PUA"/>
    <property type="match status" value="1"/>
</dbReference>
<dbReference type="SUPFAM" id="SSF88697">
    <property type="entry name" value="PUA domain-like"/>
    <property type="match status" value="1"/>
</dbReference>
<comment type="catalytic activity">
    <reaction evidence="1 5">
        <text>uridine(55) in tRNA = pseudouridine(55) in tRNA</text>
        <dbReference type="Rhea" id="RHEA:42532"/>
        <dbReference type="Rhea" id="RHEA-COMP:10101"/>
        <dbReference type="Rhea" id="RHEA-COMP:10102"/>
        <dbReference type="ChEBI" id="CHEBI:65314"/>
        <dbReference type="ChEBI" id="CHEBI:65315"/>
        <dbReference type="EC" id="5.4.99.25"/>
    </reaction>
</comment>
<comment type="function">
    <text evidence="5">Responsible for synthesis of pseudouridine from uracil-55 in the psi GC loop of transfer RNAs.</text>
</comment>
<dbReference type="GO" id="GO:0031119">
    <property type="term" value="P:tRNA pseudouridine synthesis"/>
    <property type="evidence" value="ECO:0007669"/>
    <property type="project" value="UniProtKB-UniRule"/>
</dbReference>
<dbReference type="PROSITE" id="PS50890">
    <property type="entry name" value="PUA"/>
    <property type="match status" value="1"/>
</dbReference>
<dbReference type="InterPro" id="IPR032819">
    <property type="entry name" value="TruB_C"/>
</dbReference>
<proteinExistence type="inferred from homology"/>
<dbReference type="GO" id="GO:0160148">
    <property type="term" value="F:tRNA pseudouridine(55) synthase activity"/>
    <property type="evidence" value="ECO:0007669"/>
    <property type="project" value="UniProtKB-EC"/>
</dbReference>
<dbReference type="Gene3D" id="2.30.130.10">
    <property type="entry name" value="PUA domain"/>
    <property type="match status" value="1"/>
</dbReference>
<dbReference type="Pfam" id="PF01509">
    <property type="entry name" value="TruB_N"/>
    <property type="match status" value="1"/>
</dbReference>
<dbReference type="EMBL" id="CP011232">
    <property type="protein sequence ID" value="AKI96550.1"/>
    <property type="molecule type" value="Genomic_DNA"/>
</dbReference>
<keyword evidence="8" id="KW-1185">Reference proteome</keyword>
<dbReference type="GO" id="GO:0003723">
    <property type="term" value="F:RNA binding"/>
    <property type="evidence" value="ECO:0007669"/>
    <property type="project" value="InterPro"/>
</dbReference>
<reference evidence="7 8" key="1">
    <citation type="submission" date="2015-04" db="EMBL/GenBank/DDBJ databases">
        <title>Complete Genome Sequence of Kosmotoga pacifica SLHLJ1.</title>
        <authorList>
            <person name="Jiang L.J."/>
            <person name="Shao Z.Z."/>
            <person name="Jebbar M."/>
        </authorList>
    </citation>
    <scope>NUCLEOTIDE SEQUENCE [LARGE SCALE GENOMIC DNA]</scope>
    <source>
        <strain evidence="7 8">SLHLJ1</strain>
    </source>
</reference>
<dbReference type="GO" id="GO:1990481">
    <property type="term" value="P:mRNA pseudouridine synthesis"/>
    <property type="evidence" value="ECO:0007669"/>
    <property type="project" value="TreeGrafter"/>
</dbReference>
<feature type="domain" description="PUA" evidence="6">
    <location>
        <begin position="229"/>
        <end position="307"/>
    </location>
</feature>
<dbReference type="CDD" id="cd21905">
    <property type="entry name" value="PUA_TruB_thermotogae"/>
    <property type="match status" value="1"/>
</dbReference>
<dbReference type="InterPro" id="IPR014780">
    <property type="entry name" value="tRNA_psdUridine_synth_TruB"/>
</dbReference>
<evidence type="ECO:0000313" key="8">
    <source>
        <dbReference type="Proteomes" id="UP000035159"/>
    </source>
</evidence>
<evidence type="ECO:0000256" key="2">
    <source>
        <dbReference type="ARBA" id="ARBA00005642"/>
    </source>
</evidence>
<name>A0A0G2Z4L1_9BACT</name>
<organism evidence="7 8">
    <name type="scientific">Kosmotoga pacifica</name>
    <dbReference type="NCBI Taxonomy" id="1330330"/>
    <lineage>
        <taxon>Bacteria</taxon>
        <taxon>Thermotogati</taxon>
        <taxon>Thermotogota</taxon>
        <taxon>Thermotogae</taxon>
        <taxon>Kosmotogales</taxon>
        <taxon>Kosmotogaceae</taxon>
        <taxon>Kosmotoga</taxon>
    </lineage>
</organism>
<protein>
    <recommendedName>
        <fullName evidence="5">tRNA pseudouridine synthase B</fullName>
        <ecNumber evidence="5">5.4.99.25</ecNumber>
    </recommendedName>
    <alternativeName>
        <fullName evidence="5">tRNA pseudouridine(55) synthase</fullName>
        <shortName evidence="5">Psi55 synthase</shortName>
    </alternativeName>
    <alternativeName>
        <fullName evidence="5">tRNA pseudouridylate synthase</fullName>
    </alternativeName>
    <alternativeName>
        <fullName evidence="5">tRNA-uridine isomerase</fullName>
    </alternativeName>
</protein>
<dbReference type="AlphaFoldDB" id="A0A0G2Z4L1"/>
<dbReference type="SMART" id="SM00359">
    <property type="entry name" value="PUA"/>
    <property type="match status" value="1"/>
</dbReference>
<dbReference type="OrthoDB" id="9802309at2"/>
<dbReference type="STRING" id="1330330.IX53_00505"/>
<evidence type="ECO:0000256" key="5">
    <source>
        <dbReference type="HAMAP-Rule" id="MF_01080"/>
    </source>
</evidence>
<evidence type="ECO:0000256" key="1">
    <source>
        <dbReference type="ARBA" id="ARBA00000385"/>
    </source>
</evidence>
<dbReference type="Proteomes" id="UP000035159">
    <property type="component" value="Chromosome"/>
</dbReference>
<dbReference type="InterPro" id="IPR002501">
    <property type="entry name" value="PsdUridine_synth_N"/>
</dbReference>
<dbReference type="InterPro" id="IPR020103">
    <property type="entry name" value="PsdUridine_synth_cat_dom_sf"/>
</dbReference>
<gene>
    <name evidence="5" type="primary">truB</name>
    <name evidence="7" type="ORF">IX53_00505</name>
</gene>
<dbReference type="CDD" id="cd02573">
    <property type="entry name" value="PseudoU_synth_EcTruB"/>
    <property type="match status" value="1"/>
</dbReference>
<dbReference type="PANTHER" id="PTHR13767:SF2">
    <property type="entry name" value="PSEUDOURIDYLATE SYNTHASE TRUB1"/>
    <property type="match status" value="1"/>
</dbReference>
<dbReference type="InterPro" id="IPR036974">
    <property type="entry name" value="PUA_sf"/>
</dbReference>
<dbReference type="InterPro" id="IPR015947">
    <property type="entry name" value="PUA-like_sf"/>
</dbReference>
<dbReference type="HAMAP" id="MF_01080">
    <property type="entry name" value="TruB_bact"/>
    <property type="match status" value="1"/>
</dbReference>
<evidence type="ECO:0000256" key="3">
    <source>
        <dbReference type="ARBA" id="ARBA00022694"/>
    </source>
</evidence>
<dbReference type="PATRIC" id="fig|1330330.3.peg.95"/>
<dbReference type="Pfam" id="PF16198">
    <property type="entry name" value="TruB_C_2"/>
    <property type="match status" value="1"/>
</dbReference>
<keyword evidence="4 5" id="KW-0413">Isomerase</keyword>